<proteinExistence type="predicted"/>
<dbReference type="OrthoDB" id="387645at2157"/>
<reference evidence="1 2" key="1">
    <citation type="submission" date="2018-10" db="EMBL/GenBank/DDBJ databases">
        <title>Natrarchaeobius chitinivorans gen. nov., sp. nov., and Natrarchaeobius haloalkaliphilus sp. nov., alkaliphilic, chitin-utilizing haloarchaea from hypersaline alkaline lakes.</title>
        <authorList>
            <person name="Sorokin D.Y."/>
            <person name="Elcheninov A.G."/>
            <person name="Kostrikina N.A."/>
            <person name="Bale N.J."/>
            <person name="Sinninghe Damste J.S."/>
            <person name="Khijniak T.V."/>
            <person name="Kublanov I.V."/>
            <person name="Toshchakov S.V."/>
        </authorList>
    </citation>
    <scope>NUCLEOTIDE SEQUENCE [LARGE SCALE GENOMIC DNA]</scope>
    <source>
        <strain evidence="1 2">AArcht4T</strain>
    </source>
</reference>
<accession>A0A3N6MJ73</accession>
<gene>
    <name evidence="1" type="ORF">EA473_12425</name>
</gene>
<dbReference type="EMBL" id="REGA01000010">
    <property type="protein sequence ID" value="RQG94176.1"/>
    <property type="molecule type" value="Genomic_DNA"/>
</dbReference>
<dbReference type="AlphaFoldDB" id="A0A3N6MJ73"/>
<evidence type="ECO:0000313" key="1">
    <source>
        <dbReference type="EMBL" id="RQG94176.1"/>
    </source>
</evidence>
<comment type="caution">
    <text evidence="1">The sequence shown here is derived from an EMBL/GenBank/DDBJ whole genome shotgun (WGS) entry which is preliminary data.</text>
</comment>
<protein>
    <submittedName>
        <fullName evidence="1">Uncharacterized protein</fullName>
    </submittedName>
</protein>
<keyword evidence="2" id="KW-1185">Reference proteome</keyword>
<evidence type="ECO:0000313" key="2">
    <source>
        <dbReference type="Proteomes" id="UP000282323"/>
    </source>
</evidence>
<dbReference type="RefSeq" id="WP_124195934.1">
    <property type="nucleotide sequence ID" value="NZ_REGA01000010.1"/>
</dbReference>
<dbReference type="Proteomes" id="UP000282323">
    <property type="component" value="Unassembled WGS sequence"/>
</dbReference>
<name>A0A3N6MJ73_NATCH</name>
<organism evidence="1 2">
    <name type="scientific">Natrarchaeobius chitinivorans</name>
    <dbReference type="NCBI Taxonomy" id="1679083"/>
    <lineage>
        <taxon>Archaea</taxon>
        <taxon>Methanobacteriati</taxon>
        <taxon>Methanobacteriota</taxon>
        <taxon>Stenosarchaea group</taxon>
        <taxon>Halobacteria</taxon>
        <taxon>Halobacteriales</taxon>
        <taxon>Natrialbaceae</taxon>
        <taxon>Natrarchaeobius</taxon>
    </lineage>
</organism>
<sequence>MNKFSFSTIKINQTAVDLPSVCQATVWIDGASVREPYLLETRVTGTDISFDLADPFDRNYYFDDQIEISLQVGGESFFFDDSESVSITIDSPVYDGFYAGNHESDDGDLKVWFEYSVESDVDVDPIEAAVEEFEAGETVVDSDEFSGWRHLDHSDIVDRLESMVTESFDPEDEDHPAFEFDQGNTPYCVITAIGFVIATKFPRRFAEICRSIYETNGFLGTSDVYRGQQTLHTLPAPQRRIPGEGLVRLDDLDWLFLSTLRQATASDELTMDEDLGGYNPIQSISFTGDLIPMEDVSWVGKSMVGSQQTLMEASDAVENGGFAILAVKSDILDLDDIHDPPDDVGTWMSIGRVVSTADHDITLVSEVETIDTVDEEALTFDAHSYGSRHTIEGYWEHLNELYMFSLVGTAE</sequence>